<dbReference type="GO" id="GO:0032259">
    <property type="term" value="P:methylation"/>
    <property type="evidence" value="ECO:0007669"/>
    <property type="project" value="UniProtKB-KW"/>
</dbReference>
<comment type="caution">
    <text evidence="5">The sequence shown here is derived from an EMBL/GenBank/DDBJ whole genome shotgun (WGS) entry which is preliminary data.</text>
</comment>
<dbReference type="GO" id="GO:0008173">
    <property type="term" value="F:RNA methyltransferase activity"/>
    <property type="evidence" value="ECO:0007669"/>
    <property type="project" value="InterPro"/>
</dbReference>
<dbReference type="CDD" id="cd18095">
    <property type="entry name" value="SpoU-like_rRNA-MTase"/>
    <property type="match status" value="1"/>
</dbReference>
<evidence type="ECO:0000313" key="5">
    <source>
        <dbReference type="EMBL" id="KAA0931289.1"/>
    </source>
</evidence>
<evidence type="ECO:0000256" key="2">
    <source>
        <dbReference type="ARBA" id="ARBA00022603"/>
    </source>
</evidence>
<dbReference type="Pfam" id="PF00588">
    <property type="entry name" value="SpoU_methylase"/>
    <property type="match status" value="1"/>
</dbReference>
<dbReference type="InterPro" id="IPR029064">
    <property type="entry name" value="Ribosomal_eL30-like_sf"/>
</dbReference>
<dbReference type="InterPro" id="IPR029026">
    <property type="entry name" value="tRNA_m1G_MTases_N"/>
</dbReference>
<dbReference type="SUPFAM" id="SSF75217">
    <property type="entry name" value="alpha/beta knot"/>
    <property type="match status" value="1"/>
</dbReference>
<dbReference type="EMBL" id="VDFC01000046">
    <property type="protein sequence ID" value="KAA0931289.1"/>
    <property type="molecule type" value="Genomic_DNA"/>
</dbReference>
<keyword evidence="3 5" id="KW-0808">Transferase</keyword>
<dbReference type="GO" id="GO:0003723">
    <property type="term" value="F:RNA binding"/>
    <property type="evidence" value="ECO:0007669"/>
    <property type="project" value="InterPro"/>
</dbReference>
<dbReference type="Gene3D" id="3.40.1280.10">
    <property type="match status" value="1"/>
</dbReference>
<organism evidence="5 6">
    <name type="scientific">Streptomyces apricus</name>
    <dbReference type="NCBI Taxonomy" id="1828112"/>
    <lineage>
        <taxon>Bacteria</taxon>
        <taxon>Bacillati</taxon>
        <taxon>Actinomycetota</taxon>
        <taxon>Actinomycetes</taxon>
        <taxon>Kitasatosporales</taxon>
        <taxon>Streptomycetaceae</taxon>
        <taxon>Streptomyces</taxon>
    </lineage>
</organism>
<dbReference type="PANTHER" id="PTHR43191">
    <property type="entry name" value="RRNA METHYLTRANSFERASE 3"/>
    <property type="match status" value="1"/>
</dbReference>
<dbReference type="GO" id="GO:0005737">
    <property type="term" value="C:cytoplasm"/>
    <property type="evidence" value="ECO:0007669"/>
    <property type="project" value="UniProtKB-ARBA"/>
</dbReference>
<dbReference type="Gene3D" id="3.30.1330.30">
    <property type="match status" value="1"/>
</dbReference>
<dbReference type="InterPro" id="IPR013123">
    <property type="entry name" value="SpoU_subst-bd"/>
</dbReference>
<dbReference type="OrthoDB" id="9794400at2"/>
<dbReference type="InterPro" id="IPR051259">
    <property type="entry name" value="rRNA_Methyltransferase"/>
</dbReference>
<evidence type="ECO:0000256" key="3">
    <source>
        <dbReference type="ARBA" id="ARBA00022679"/>
    </source>
</evidence>
<feature type="domain" description="RNA 2-O ribose methyltransferase substrate binding" evidence="4">
    <location>
        <begin position="34"/>
        <end position="112"/>
    </location>
</feature>
<sequence length="280" mass="29408">MSSGPELLSPRSQRVSAARRLARRSFRGKERLFLAEGPQAVREAAAYRTGDRPALVELFATVDAAERYADIVGEARGSGARVHLVADDVIADISTTVTPQGLVGVCRFLDTPFERIVEARPRLVAVLAHVRDPGNAGTVLRCADAAGADAVVLTDASVDLYNPKSVRASVGSLFHLPVAVGVPVEQAVRGLRDAGVRILAADGAGEDDLDDELDKGTMGGPTAWVFGNEAWGLPAETRALADAVVRVPIHGRAESLNLATAAAVCLYASARAQRARGARS</sequence>
<dbReference type="SMART" id="SM00967">
    <property type="entry name" value="SpoU_sub_bind"/>
    <property type="match status" value="1"/>
</dbReference>
<dbReference type="RefSeq" id="WP_149512723.1">
    <property type="nucleotide sequence ID" value="NZ_VDFC01000046.1"/>
</dbReference>
<evidence type="ECO:0000256" key="1">
    <source>
        <dbReference type="ARBA" id="ARBA00007228"/>
    </source>
</evidence>
<protein>
    <submittedName>
        <fullName evidence="5">RNA methyltransferase</fullName>
    </submittedName>
</protein>
<dbReference type="InterPro" id="IPR001537">
    <property type="entry name" value="SpoU_MeTrfase"/>
</dbReference>
<evidence type="ECO:0000259" key="4">
    <source>
        <dbReference type="SMART" id="SM00967"/>
    </source>
</evidence>
<dbReference type="SUPFAM" id="SSF55315">
    <property type="entry name" value="L30e-like"/>
    <property type="match status" value="1"/>
</dbReference>
<proteinExistence type="inferred from homology"/>
<dbReference type="Proteomes" id="UP000324965">
    <property type="component" value="Unassembled WGS sequence"/>
</dbReference>
<name>A0A5B0AS22_9ACTN</name>
<dbReference type="GO" id="GO:0006396">
    <property type="term" value="P:RNA processing"/>
    <property type="evidence" value="ECO:0007669"/>
    <property type="project" value="InterPro"/>
</dbReference>
<accession>A0A5B0AS22</accession>
<dbReference type="InterPro" id="IPR029028">
    <property type="entry name" value="Alpha/beta_knot_MTases"/>
</dbReference>
<dbReference type="Pfam" id="PF22435">
    <property type="entry name" value="MRM3-like_sub_bind"/>
    <property type="match status" value="1"/>
</dbReference>
<keyword evidence="6" id="KW-1185">Reference proteome</keyword>
<keyword evidence="2 5" id="KW-0489">Methyltransferase</keyword>
<dbReference type="AlphaFoldDB" id="A0A5B0AS22"/>
<dbReference type="InterPro" id="IPR053888">
    <property type="entry name" value="MRM3-like_sub_bind"/>
</dbReference>
<reference evidence="5 6" key="1">
    <citation type="submission" date="2019-05" db="EMBL/GenBank/DDBJ databases">
        <authorList>
            <person name="Hariharan J."/>
            <person name="Choudoir M.J."/>
            <person name="Diebold P."/>
            <person name="Panke-Buisse K."/>
            <person name="Buckley D.H."/>
        </authorList>
    </citation>
    <scope>NUCLEOTIDE SEQUENCE [LARGE SCALE GENOMIC DNA]</scope>
    <source>
        <strain evidence="5 6">SUN51</strain>
    </source>
</reference>
<comment type="similarity">
    <text evidence="1">Belongs to the class IV-like SAM-binding methyltransferase superfamily. RNA methyltransferase TrmH family.</text>
</comment>
<gene>
    <name evidence="5" type="ORF">FGF04_20165</name>
</gene>
<evidence type="ECO:0000313" key="6">
    <source>
        <dbReference type="Proteomes" id="UP000324965"/>
    </source>
</evidence>
<dbReference type="PANTHER" id="PTHR43191:SF2">
    <property type="entry name" value="RRNA METHYLTRANSFERASE 3, MITOCHONDRIAL"/>
    <property type="match status" value="1"/>
</dbReference>